<evidence type="ECO:0000259" key="2">
    <source>
        <dbReference type="Pfam" id="PF00087"/>
    </source>
</evidence>
<accession>A0AAD9NUR5</accession>
<comment type="caution">
    <text evidence="3">The sequence shown here is derived from an EMBL/GenBank/DDBJ whole genome shotgun (WGS) entry which is preliminary data.</text>
</comment>
<evidence type="ECO:0000256" key="1">
    <source>
        <dbReference type="SAM" id="Phobius"/>
    </source>
</evidence>
<gene>
    <name evidence="3" type="ORF">NP493_456g00013</name>
</gene>
<name>A0AAD9NUR5_RIDPI</name>
<feature type="non-terminal residue" evidence="3">
    <location>
        <position position="1"/>
    </location>
</feature>
<proteinExistence type="predicted"/>
<dbReference type="InterPro" id="IPR035076">
    <property type="entry name" value="Toxin/TOLIP"/>
</dbReference>
<evidence type="ECO:0000313" key="3">
    <source>
        <dbReference type="EMBL" id="KAK2180144.1"/>
    </source>
</evidence>
<organism evidence="3 4">
    <name type="scientific">Ridgeia piscesae</name>
    <name type="common">Tubeworm</name>
    <dbReference type="NCBI Taxonomy" id="27915"/>
    <lineage>
        <taxon>Eukaryota</taxon>
        <taxon>Metazoa</taxon>
        <taxon>Spiralia</taxon>
        <taxon>Lophotrochozoa</taxon>
        <taxon>Annelida</taxon>
        <taxon>Polychaeta</taxon>
        <taxon>Sedentaria</taxon>
        <taxon>Canalipalpata</taxon>
        <taxon>Sabellida</taxon>
        <taxon>Siboglinidae</taxon>
        <taxon>Ridgeia</taxon>
    </lineage>
</organism>
<keyword evidence="4" id="KW-1185">Reference proteome</keyword>
<dbReference type="EMBL" id="JAODUO010000456">
    <property type="protein sequence ID" value="KAK2180144.1"/>
    <property type="molecule type" value="Genomic_DNA"/>
</dbReference>
<dbReference type="Proteomes" id="UP001209878">
    <property type="component" value="Unassembled WGS sequence"/>
</dbReference>
<protein>
    <recommendedName>
        <fullName evidence="2">Snake toxin/toxin-like domain-containing protein</fullName>
    </recommendedName>
</protein>
<keyword evidence="1" id="KW-0472">Membrane</keyword>
<dbReference type="AlphaFoldDB" id="A0AAD9NUR5"/>
<sequence>SESEYTDYSSNNEQETIQCYSCHYEIRNGHTSGMEGCDKGGFIKTGIPDTIYQKLGDKQFLLTRNCVPSCKERWTETGTTECCYTSFCNAAVSHFRSATSYVFVAVFGTLLALVLRR</sequence>
<keyword evidence="1" id="KW-1133">Transmembrane helix</keyword>
<reference evidence="3" key="1">
    <citation type="journal article" date="2023" name="Mol. Biol. Evol.">
        <title>Third-Generation Sequencing Reveals the Adaptive Role of the Epigenome in Three Deep-Sea Polychaetes.</title>
        <authorList>
            <person name="Perez M."/>
            <person name="Aroh O."/>
            <person name="Sun Y."/>
            <person name="Lan Y."/>
            <person name="Juniper S.K."/>
            <person name="Young C.R."/>
            <person name="Angers B."/>
            <person name="Qian P.Y."/>
        </authorList>
    </citation>
    <scope>NUCLEOTIDE SEQUENCE</scope>
    <source>
        <strain evidence="3">R07B-5</strain>
    </source>
</reference>
<evidence type="ECO:0000313" key="4">
    <source>
        <dbReference type="Proteomes" id="UP001209878"/>
    </source>
</evidence>
<keyword evidence="1" id="KW-0812">Transmembrane</keyword>
<dbReference type="Pfam" id="PF00087">
    <property type="entry name" value="Toxin_TOLIP"/>
    <property type="match status" value="1"/>
</dbReference>
<feature type="transmembrane region" description="Helical" evidence="1">
    <location>
        <begin position="98"/>
        <end position="115"/>
    </location>
</feature>
<feature type="domain" description="Snake toxin/toxin-like" evidence="2">
    <location>
        <begin position="18"/>
        <end position="89"/>
    </location>
</feature>